<evidence type="ECO:0000256" key="1">
    <source>
        <dbReference type="SAM" id="MobiDB-lite"/>
    </source>
</evidence>
<gene>
    <name evidence="2" type="ORF">CURHAP_LOCUS51173</name>
    <name evidence="3" type="ORF">ORAREDHAP_LOCUS50448</name>
</gene>
<accession>A0A6J5VYK5</accession>
<dbReference type="EMBL" id="CAEKDK010000008">
    <property type="protein sequence ID" value="CAB4290968.1"/>
    <property type="molecule type" value="Genomic_DNA"/>
</dbReference>
<sequence length="77" mass="8957">MVDRYKQYPNNFKEETKTEAEFPNQRAIVDPSDTDPLSFHCQEREEPRDPEPSLEPHGSTLCLEWAGQKIVNPDPTR</sequence>
<evidence type="ECO:0000313" key="4">
    <source>
        <dbReference type="Proteomes" id="UP000507222"/>
    </source>
</evidence>
<name>A0A6J5VYK5_PRUAR</name>
<dbReference type="EMBL" id="CAEKKB010000008">
    <property type="protein sequence ID" value="CAB4321287.1"/>
    <property type="molecule type" value="Genomic_DNA"/>
</dbReference>
<evidence type="ECO:0000313" key="3">
    <source>
        <dbReference type="EMBL" id="CAB4321287.1"/>
    </source>
</evidence>
<feature type="region of interest" description="Disordered" evidence="1">
    <location>
        <begin position="1"/>
        <end position="59"/>
    </location>
</feature>
<reference evidence="5" key="1">
    <citation type="journal article" date="2020" name="Genome Biol.">
        <title>Gamete binning: chromosome-level and haplotype-resolved genome assembly enabled by high-throughput single-cell sequencing of gamete genomes.</title>
        <authorList>
            <person name="Campoy J.A."/>
            <person name="Sun H."/>
            <person name="Goel M."/>
            <person name="Jiao W.-B."/>
            <person name="Folz-Donahue K."/>
            <person name="Wang N."/>
            <person name="Rubio M."/>
            <person name="Liu C."/>
            <person name="Kukat C."/>
            <person name="Ruiz D."/>
            <person name="Huettel B."/>
            <person name="Schneeberger K."/>
        </authorList>
    </citation>
    <scope>NUCLEOTIDE SEQUENCE [LARGE SCALE GENOMIC DNA]</scope>
    <source>
        <strain evidence="5">cv. Rojo Pasion</strain>
    </source>
</reference>
<proteinExistence type="predicted"/>
<dbReference type="AlphaFoldDB" id="A0A6J5VYK5"/>
<reference evidence="2 4" key="2">
    <citation type="submission" date="2020-05" db="EMBL/GenBank/DDBJ databases">
        <authorList>
            <person name="Campoy J."/>
            <person name="Schneeberger K."/>
            <person name="Spophaly S."/>
        </authorList>
    </citation>
    <scope>NUCLEOTIDE SEQUENCE [LARGE SCALE GENOMIC DNA]</scope>
    <source>
        <strain evidence="2">PruArmRojPasFocal</strain>
    </source>
</reference>
<feature type="compositionally biased region" description="Basic and acidic residues" evidence="1">
    <location>
        <begin position="1"/>
        <end position="20"/>
    </location>
</feature>
<keyword evidence="5" id="KW-1185">Reference proteome</keyword>
<evidence type="ECO:0000313" key="5">
    <source>
        <dbReference type="Proteomes" id="UP000507245"/>
    </source>
</evidence>
<dbReference type="Proteomes" id="UP000507222">
    <property type="component" value="Unassembled WGS sequence"/>
</dbReference>
<organism evidence="2 4">
    <name type="scientific">Prunus armeniaca</name>
    <name type="common">Apricot</name>
    <name type="synonym">Armeniaca vulgaris</name>
    <dbReference type="NCBI Taxonomy" id="36596"/>
    <lineage>
        <taxon>Eukaryota</taxon>
        <taxon>Viridiplantae</taxon>
        <taxon>Streptophyta</taxon>
        <taxon>Embryophyta</taxon>
        <taxon>Tracheophyta</taxon>
        <taxon>Spermatophyta</taxon>
        <taxon>Magnoliopsida</taxon>
        <taxon>eudicotyledons</taxon>
        <taxon>Gunneridae</taxon>
        <taxon>Pentapetalae</taxon>
        <taxon>rosids</taxon>
        <taxon>fabids</taxon>
        <taxon>Rosales</taxon>
        <taxon>Rosaceae</taxon>
        <taxon>Amygdaloideae</taxon>
        <taxon>Amygdaleae</taxon>
        <taxon>Prunus</taxon>
    </lineage>
</organism>
<protein>
    <submittedName>
        <fullName evidence="2">Uncharacterized protein</fullName>
    </submittedName>
</protein>
<evidence type="ECO:0000313" key="2">
    <source>
        <dbReference type="EMBL" id="CAB4290968.1"/>
    </source>
</evidence>
<dbReference type="Proteomes" id="UP000507245">
    <property type="component" value="Unassembled WGS sequence"/>
</dbReference>
<feature type="compositionally biased region" description="Basic and acidic residues" evidence="1">
    <location>
        <begin position="41"/>
        <end position="51"/>
    </location>
</feature>